<evidence type="ECO:0000313" key="3">
    <source>
        <dbReference type="Proteomes" id="UP001310387"/>
    </source>
</evidence>
<evidence type="ECO:0000313" key="2">
    <source>
        <dbReference type="EMBL" id="MEG3615395.1"/>
    </source>
</evidence>
<keyword evidence="1" id="KW-1133">Transmembrane helix</keyword>
<dbReference type="PANTHER" id="PTHR38446">
    <property type="entry name" value="BLL0914 PROTEIN"/>
    <property type="match status" value="1"/>
</dbReference>
<reference evidence="2" key="2">
    <citation type="submission" date="2024-02" db="EMBL/GenBank/DDBJ databases">
        <authorList>
            <person name="Prathaban M."/>
            <person name="Mythili R."/>
            <person name="Sharmila Devi N."/>
            <person name="Sobanaa M."/>
            <person name="Prathiviraj R."/>
            <person name="Selvin J."/>
        </authorList>
    </citation>
    <scope>NUCLEOTIDE SEQUENCE</scope>
    <source>
        <strain evidence="2">MP1014</strain>
    </source>
</reference>
<dbReference type="Proteomes" id="UP001310387">
    <property type="component" value="Unassembled WGS sequence"/>
</dbReference>
<name>A0ABU7Z7Z9_9MICO</name>
<protein>
    <submittedName>
        <fullName evidence="2">DUF1304 domain-containing protein</fullName>
    </submittedName>
</protein>
<gene>
    <name evidence="2" type="ORF">V5O49_09710</name>
</gene>
<feature type="transmembrane region" description="Helical" evidence="1">
    <location>
        <begin position="111"/>
        <end position="133"/>
    </location>
</feature>
<evidence type="ECO:0000256" key="1">
    <source>
        <dbReference type="SAM" id="Phobius"/>
    </source>
</evidence>
<dbReference type="PANTHER" id="PTHR38446:SF1">
    <property type="entry name" value="BLL0914 PROTEIN"/>
    <property type="match status" value="1"/>
</dbReference>
<dbReference type="InterPro" id="IPR009732">
    <property type="entry name" value="DUF1304"/>
</dbReference>
<comment type="caution">
    <text evidence="2">The sequence shown here is derived from an EMBL/GenBank/DDBJ whole genome shotgun (WGS) entry which is preliminary data.</text>
</comment>
<reference evidence="2" key="1">
    <citation type="journal article" date="2024" name="Antonie Van Leeuwenhoek">
        <title>Isoptericola haloaureus sp. nov., a dimorphic actinobacterium isolated from mangrove sediments of southeast India, implicating biosaline agricultural significance through nitrogen fixation and salt tolerance genes.</title>
        <authorList>
            <person name="Prathaban M."/>
            <person name="Prathiviraj R."/>
            <person name="Ravichandran M."/>
            <person name="Natarajan S.D."/>
            <person name="Sobanaa M."/>
            <person name="Hari Krishna Kumar S."/>
            <person name="Chandrasekar V."/>
            <person name="Selvin J."/>
        </authorList>
    </citation>
    <scope>NUCLEOTIDE SEQUENCE</scope>
    <source>
        <strain evidence="2">MP1014</strain>
    </source>
</reference>
<keyword evidence="1" id="KW-0812">Transmembrane</keyword>
<keyword evidence="3" id="KW-1185">Reference proteome</keyword>
<dbReference type="Pfam" id="PF06993">
    <property type="entry name" value="DUF1304"/>
    <property type="match status" value="1"/>
</dbReference>
<keyword evidence="1" id="KW-0472">Membrane</keyword>
<organism evidence="2 3">
    <name type="scientific">Isoptericola haloaureus</name>
    <dbReference type="NCBI Taxonomy" id="1542902"/>
    <lineage>
        <taxon>Bacteria</taxon>
        <taxon>Bacillati</taxon>
        <taxon>Actinomycetota</taxon>
        <taxon>Actinomycetes</taxon>
        <taxon>Micrococcales</taxon>
        <taxon>Promicromonosporaceae</taxon>
        <taxon>Isoptericola</taxon>
    </lineage>
</organism>
<dbReference type="EMBL" id="JBAGLP010000117">
    <property type="protein sequence ID" value="MEG3615395.1"/>
    <property type="molecule type" value="Genomic_DNA"/>
</dbReference>
<proteinExistence type="predicted"/>
<feature type="transmembrane region" description="Helical" evidence="1">
    <location>
        <begin position="57"/>
        <end position="76"/>
    </location>
</feature>
<accession>A0ABU7Z7Z9</accession>
<sequence length="134" mass="13891">MIVAGLVLAALAAVLHVYIFWLESFAWTTRARAVFGTTAEQAAATRELAFNQGFYNLFLAIIAVAGIVLTLLTGPFDSPRPGIAGASLILAGTGAMLAAALVLLVSSPRQWRAAVVQGALPLLAVVTTTTTLVP</sequence>
<feature type="transmembrane region" description="Helical" evidence="1">
    <location>
        <begin position="83"/>
        <end position="105"/>
    </location>
</feature>
<dbReference type="RefSeq" id="WP_332902047.1">
    <property type="nucleotide sequence ID" value="NZ_JBAGLP010000117.1"/>
</dbReference>